<dbReference type="Proteomes" id="UP001612415">
    <property type="component" value="Unassembled WGS sequence"/>
</dbReference>
<evidence type="ECO:0000259" key="1">
    <source>
        <dbReference type="Pfam" id="PF01636"/>
    </source>
</evidence>
<keyword evidence="3" id="KW-1185">Reference proteome</keyword>
<dbReference type="Pfam" id="PF01636">
    <property type="entry name" value="APH"/>
    <property type="match status" value="1"/>
</dbReference>
<protein>
    <submittedName>
        <fullName evidence="2">Phosphotransferase family protein</fullName>
    </submittedName>
</protein>
<dbReference type="SUPFAM" id="SSF56112">
    <property type="entry name" value="Protein kinase-like (PK-like)"/>
    <property type="match status" value="1"/>
</dbReference>
<feature type="domain" description="Aminoglycoside phosphotransferase" evidence="1">
    <location>
        <begin position="151"/>
        <end position="206"/>
    </location>
</feature>
<evidence type="ECO:0000313" key="3">
    <source>
        <dbReference type="Proteomes" id="UP001612415"/>
    </source>
</evidence>
<dbReference type="RefSeq" id="WP_398657976.1">
    <property type="nucleotide sequence ID" value="NZ_JBITDC010000007.1"/>
</dbReference>
<gene>
    <name evidence="2" type="ORF">ACIA8P_22125</name>
</gene>
<reference evidence="2 3" key="1">
    <citation type="submission" date="2024-10" db="EMBL/GenBank/DDBJ databases">
        <title>The Natural Products Discovery Center: Release of the First 8490 Sequenced Strains for Exploring Actinobacteria Biosynthetic Diversity.</title>
        <authorList>
            <person name="Kalkreuter E."/>
            <person name="Kautsar S.A."/>
            <person name="Yang D."/>
            <person name="Bader C.D."/>
            <person name="Teijaro C.N."/>
            <person name="Fluegel L."/>
            <person name="Davis C.M."/>
            <person name="Simpson J.R."/>
            <person name="Lauterbach L."/>
            <person name="Steele A.D."/>
            <person name="Gui C."/>
            <person name="Meng S."/>
            <person name="Li G."/>
            <person name="Viehrig K."/>
            <person name="Ye F."/>
            <person name="Su P."/>
            <person name="Kiefer A.F."/>
            <person name="Nichols A."/>
            <person name="Cepeda A.J."/>
            <person name="Yan W."/>
            <person name="Fan B."/>
            <person name="Jiang Y."/>
            <person name="Adhikari A."/>
            <person name="Zheng C.-J."/>
            <person name="Schuster L."/>
            <person name="Cowan T.M."/>
            <person name="Smanski M.J."/>
            <person name="Chevrette M.G."/>
            <person name="De Carvalho L.P.S."/>
            <person name="Shen B."/>
        </authorList>
    </citation>
    <scope>NUCLEOTIDE SEQUENCE [LARGE SCALE GENOMIC DNA]</scope>
    <source>
        <strain evidence="2 3">NPDC051599</strain>
    </source>
</reference>
<name>A0ABW7Y4P5_STRCE</name>
<evidence type="ECO:0000313" key="2">
    <source>
        <dbReference type="EMBL" id="MFI5677332.1"/>
    </source>
</evidence>
<accession>A0ABW7Y4P5</accession>
<dbReference type="Gene3D" id="3.90.1200.10">
    <property type="match status" value="1"/>
</dbReference>
<comment type="caution">
    <text evidence="2">The sequence shown here is derived from an EMBL/GenBank/DDBJ whole genome shotgun (WGS) entry which is preliminary data.</text>
</comment>
<dbReference type="InterPro" id="IPR011009">
    <property type="entry name" value="Kinase-like_dom_sf"/>
</dbReference>
<proteinExistence type="predicted"/>
<dbReference type="EMBL" id="JBITDC010000007">
    <property type="protein sequence ID" value="MFI5677332.1"/>
    <property type="molecule type" value="Genomic_DNA"/>
</dbReference>
<dbReference type="InterPro" id="IPR002575">
    <property type="entry name" value="Aminoglycoside_PTrfase"/>
</dbReference>
<organism evidence="2 3">
    <name type="scientific">Streptomyces cellulosae</name>
    <dbReference type="NCBI Taxonomy" id="1968"/>
    <lineage>
        <taxon>Bacteria</taxon>
        <taxon>Bacillati</taxon>
        <taxon>Actinomycetota</taxon>
        <taxon>Actinomycetes</taxon>
        <taxon>Kitasatosporales</taxon>
        <taxon>Streptomycetaceae</taxon>
        <taxon>Streptomyces</taxon>
    </lineage>
</organism>
<sequence>MGLRTTGGRNGAAAARVIDRPSRLMGRVASFLDQLVVRMDIGPRADDPLAAVEPQLRRFLNEADGAACMHSSMPGRSIAALVAGGSPRYVLKIGQADDHPLRNEAEFLKRTAGMALSFRVPDLTYADVVGEHYVVATHAWRRARFAGMLTRNELLGITEVLATAGPGSGSLVHGDLAPWNILRTPEGIGVIDWETATFADQPLRDLIHYVVQTGAILRWTDVPTVTRELTHPRGLVSELARRLGLVRSQADEAVHAYFAGLPPVGVRQVQRFRDGVATAVGIPPVR</sequence>